<keyword evidence="2" id="KW-1185">Reference proteome</keyword>
<dbReference type="RefSeq" id="WP_079492811.1">
    <property type="nucleotide sequence ID" value="NZ_FUZT01000007.1"/>
</dbReference>
<organism evidence="1 2">
    <name type="scientific">Maledivibacter halophilus</name>
    <dbReference type="NCBI Taxonomy" id="36842"/>
    <lineage>
        <taxon>Bacteria</taxon>
        <taxon>Bacillati</taxon>
        <taxon>Bacillota</taxon>
        <taxon>Clostridia</taxon>
        <taxon>Peptostreptococcales</taxon>
        <taxon>Caminicellaceae</taxon>
        <taxon>Maledivibacter</taxon>
    </lineage>
</organism>
<dbReference type="STRING" id="36842.SAMN02194393_03105"/>
<proteinExistence type="predicted"/>
<dbReference type="AlphaFoldDB" id="A0A1T5LNW6"/>
<dbReference type="Proteomes" id="UP000190285">
    <property type="component" value="Unassembled WGS sequence"/>
</dbReference>
<dbReference type="OrthoDB" id="1953027at2"/>
<evidence type="ECO:0000313" key="1">
    <source>
        <dbReference type="EMBL" id="SKC77198.1"/>
    </source>
</evidence>
<gene>
    <name evidence="1" type="ORF">SAMN02194393_03105</name>
</gene>
<evidence type="ECO:0000313" key="2">
    <source>
        <dbReference type="Proteomes" id="UP000190285"/>
    </source>
</evidence>
<dbReference type="EMBL" id="FUZT01000007">
    <property type="protein sequence ID" value="SKC77198.1"/>
    <property type="molecule type" value="Genomic_DNA"/>
</dbReference>
<reference evidence="1 2" key="1">
    <citation type="submission" date="2017-02" db="EMBL/GenBank/DDBJ databases">
        <authorList>
            <person name="Peterson S.W."/>
        </authorList>
    </citation>
    <scope>NUCLEOTIDE SEQUENCE [LARGE SCALE GENOMIC DNA]</scope>
    <source>
        <strain evidence="1 2">M1</strain>
    </source>
</reference>
<sequence>MIGNKYLQALFNYPDEDTSLNQLLELLKYKDMKFIDSLKEAIDIDLCSDKEIKYLTKVSALIDYYLQVHDIEVPDWIRDDRLRFDRPYYHSRRISDFEKLKIQYTNPSPFRARNVYFDLDGIKRI</sequence>
<name>A0A1T5LNW6_9FIRM</name>
<protein>
    <submittedName>
        <fullName evidence="1">Uncharacterized protein</fullName>
    </submittedName>
</protein>
<accession>A0A1T5LNW6</accession>